<feature type="chain" id="PRO_5007548177" evidence="6">
    <location>
        <begin position="38"/>
        <end position="990"/>
    </location>
</feature>
<dbReference type="EMBL" id="LDTD01000024">
    <property type="protein sequence ID" value="KTT72783.1"/>
    <property type="molecule type" value="Genomic_DNA"/>
</dbReference>
<name>A0A147I3L5_9SPHN</name>
<dbReference type="AlphaFoldDB" id="A0A147I3L5"/>
<feature type="domain" description="TonB-dependent receptor-like beta-barrel" evidence="7">
    <location>
        <begin position="445"/>
        <end position="957"/>
    </location>
</feature>
<dbReference type="Pfam" id="PF07715">
    <property type="entry name" value="Plug"/>
    <property type="match status" value="1"/>
</dbReference>
<feature type="compositionally biased region" description="Polar residues" evidence="5">
    <location>
        <begin position="40"/>
        <end position="62"/>
    </location>
</feature>
<comment type="similarity">
    <text evidence="4">Belongs to the TonB-dependent receptor family.</text>
</comment>
<evidence type="ECO:0000256" key="4">
    <source>
        <dbReference type="RuleBase" id="RU003357"/>
    </source>
</evidence>
<proteinExistence type="inferred from homology"/>
<evidence type="ECO:0000256" key="5">
    <source>
        <dbReference type="SAM" id="MobiDB-lite"/>
    </source>
</evidence>
<dbReference type="PANTHER" id="PTHR40980">
    <property type="entry name" value="PLUG DOMAIN-CONTAINING PROTEIN"/>
    <property type="match status" value="1"/>
</dbReference>
<comment type="subcellular location">
    <subcellularLocation>
        <location evidence="1 4">Cell outer membrane</location>
    </subcellularLocation>
</comment>
<keyword evidence="2 4" id="KW-0472">Membrane</keyword>
<comment type="caution">
    <text evidence="9">The sequence shown here is derived from an EMBL/GenBank/DDBJ whole genome shotgun (WGS) entry which is preliminary data.</text>
</comment>
<evidence type="ECO:0000256" key="1">
    <source>
        <dbReference type="ARBA" id="ARBA00004442"/>
    </source>
</evidence>
<evidence type="ECO:0000259" key="7">
    <source>
        <dbReference type="Pfam" id="PF00593"/>
    </source>
</evidence>
<dbReference type="Proteomes" id="UP000072867">
    <property type="component" value="Unassembled WGS sequence"/>
</dbReference>
<dbReference type="NCBIfam" id="TIGR01782">
    <property type="entry name" value="TonB-Xanth-Caul"/>
    <property type="match status" value="1"/>
</dbReference>
<organism evidence="9 10">
    <name type="scientific">Sphingomonas sanguinis</name>
    <dbReference type="NCBI Taxonomy" id="33051"/>
    <lineage>
        <taxon>Bacteria</taxon>
        <taxon>Pseudomonadati</taxon>
        <taxon>Pseudomonadota</taxon>
        <taxon>Alphaproteobacteria</taxon>
        <taxon>Sphingomonadales</taxon>
        <taxon>Sphingomonadaceae</taxon>
        <taxon>Sphingomonas</taxon>
    </lineage>
</organism>
<dbReference type="InterPro" id="IPR000531">
    <property type="entry name" value="Beta-barrel_TonB"/>
</dbReference>
<dbReference type="PATRIC" id="fig|33051.3.peg.1739"/>
<reference evidence="9 10" key="1">
    <citation type="journal article" date="2016" name="Front. Microbiol.">
        <title>Genomic Resource of Rice Seed Associated Bacteria.</title>
        <authorList>
            <person name="Midha S."/>
            <person name="Bansal K."/>
            <person name="Sharma S."/>
            <person name="Kumar N."/>
            <person name="Patil P.P."/>
            <person name="Chaudhry V."/>
            <person name="Patil P.B."/>
        </authorList>
    </citation>
    <scope>NUCLEOTIDE SEQUENCE [LARGE SCALE GENOMIC DNA]</scope>
    <source>
        <strain evidence="9 10">NS319</strain>
    </source>
</reference>
<dbReference type="InterPro" id="IPR036942">
    <property type="entry name" value="Beta-barrel_TonB_sf"/>
</dbReference>
<dbReference type="InterPro" id="IPR010104">
    <property type="entry name" value="TonB_rcpt_bac"/>
</dbReference>
<feature type="domain" description="TonB-dependent receptor plug" evidence="8">
    <location>
        <begin position="89"/>
        <end position="193"/>
    </location>
</feature>
<keyword evidence="6" id="KW-0732">Signal</keyword>
<keyword evidence="4" id="KW-0798">TonB box</keyword>
<evidence type="ECO:0000313" key="10">
    <source>
        <dbReference type="Proteomes" id="UP000072867"/>
    </source>
</evidence>
<dbReference type="Pfam" id="PF00593">
    <property type="entry name" value="TonB_dep_Rec_b-barrel"/>
    <property type="match status" value="1"/>
</dbReference>
<dbReference type="Gene3D" id="2.170.130.10">
    <property type="entry name" value="TonB-dependent receptor, plug domain"/>
    <property type="match status" value="1"/>
</dbReference>
<protein>
    <submittedName>
        <fullName evidence="9">TonB-dependent receptor</fullName>
    </submittedName>
</protein>
<accession>A0A147I3L5</accession>
<dbReference type="SUPFAM" id="SSF56935">
    <property type="entry name" value="Porins"/>
    <property type="match status" value="1"/>
</dbReference>
<keyword evidence="3" id="KW-0998">Cell outer membrane</keyword>
<dbReference type="InterPro" id="IPR012910">
    <property type="entry name" value="Plug_dom"/>
</dbReference>
<evidence type="ECO:0000313" key="9">
    <source>
        <dbReference type="EMBL" id="KTT72783.1"/>
    </source>
</evidence>
<feature type="region of interest" description="Disordered" evidence="5">
    <location>
        <begin position="40"/>
        <end position="70"/>
    </location>
</feature>
<keyword evidence="9" id="KW-0675">Receptor</keyword>
<dbReference type="InterPro" id="IPR037066">
    <property type="entry name" value="Plug_dom_sf"/>
</dbReference>
<sequence length="990" mass="105806">MVSRPAFVAAFVSRHGLMAGISPLAALALMSPGIAVAQTASAQQAGTPQDQATDPAAQNNNPSSSGEASEAEIIVTGLRNSLQRNLDIKRTATGVVDAISAEDIGKFPDSNVAASLQRLPGVSIQRSGARGEPTGITVRGFGGDFNTTLYDGRRISTATGGRQIDFSTVGSDFIGQLSVLKTPDVTLASSSIGATVDIQFPKPFDHPGFRVATSASGSLQDRAGHVVPTLGALVSDTFANDTLGILSSFIYTRRDTDTNRVFVSGWPGGNFSPCQLQGSTATVCKPTLDPNADPSQRRTLTGWFPQQYGAEQQRTQDERVDGRIALQWHPSNDLMVTLDNNFSRQTISTDVYGFGVWFSQDALRNVQQDSNGTAVSFTQAGSPTDFTAAMNKQILQTNQTGLNVKWDVNEKLTIEADGAYAKSWLNPGGTIGSSNGDIGYGGALGTNLGFNITADSNKAFPTISNFGPAGNAGRWADPTVIGSHVTVLQTQKNTDELKQFRGVVTWKAADDITLKAGGQYTDDTFNLLNRSTFTNNFWQAYAGYGGPSGQGSGVSPLPSSLYQGTISLNNFIPGFAGSLPPSLLIYSPQAYQNYLTSLGNPQAQNVPGFNYNGGVNGFTGQFVEAVDPGSILSVNEKTLSLFFSGAMEGRIGNMPLHAAFGVRTENTRLLSIGQGRAPTQITRSAADPTLLSIAFTDTQPIANRSSYTYVLPSVDLRLEVTDNLQLRFDASRTLTRPGLSLLNPVVGIGNGQRVGALSGSGGNPNLKPYLASNFDVAAEWYYQRNSYLAVDFFLKNVSNFIVGGVTNQTVNGVIDPTTGNPAVFAISAQVNGPDATVRGVEIAWQQVFGDSGFGFQANATFVDTNKPYDPKIVGQSGFAVTGLANSANFVGFYDKNGFQFRTALNWRDEYLAGFGQNQNTGSYGAEPTFVNQSFQVDLTSSYDVTKNFSIFAEALNINKNKQSTHGRFKNQLLDVFDYGRRFTLGARYRF</sequence>
<dbReference type="Gene3D" id="2.40.170.20">
    <property type="entry name" value="TonB-dependent receptor, beta-barrel domain"/>
    <property type="match status" value="1"/>
</dbReference>
<evidence type="ECO:0000256" key="6">
    <source>
        <dbReference type="SAM" id="SignalP"/>
    </source>
</evidence>
<feature type="signal peptide" evidence="6">
    <location>
        <begin position="1"/>
        <end position="37"/>
    </location>
</feature>
<gene>
    <name evidence="9" type="ORF">NS319_04205</name>
</gene>
<evidence type="ECO:0000256" key="3">
    <source>
        <dbReference type="ARBA" id="ARBA00023237"/>
    </source>
</evidence>
<evidence type="ECO:0000256" key="2">
    <source>
        <dbReference type="ARBA" id="ARBA00023136"/>
    </source>
</evidence>
<dbReference type="GO" id="GO:0009279">
    <property type="term" value="C:cell outer membrane"/>
    <property type="evidence" value="ECO:0007669"/>
    <property type="project" value="UniProtKB-SubCell"/>
</dbReference>
<evidence type="ECO:0000259" key="8">
    <source>
        <dbReference type="Pfam" id="PF07715"/>
    </source>
</evidence>
<dbReference type="PANTHER" id="PTHR40980:SF3">
    <property type="entry name" value="TONB-DEPENDENT RECEPTOR-LIKE BETA-BARREL DOMAIN-CONTAINING PROTEIN"/>
    <property type="match status" value="1"/>
</dbReference>